<dbReference type="Proteomes" id="UP000838763">
    <property type="component" value="Unassembled WGS sequence"/>
</dbReference>
<keyword evidence="3" id="KW-1185">Reference proteome</keyword>
<dbReference type="EMBL" id="CALLCH030000007">
    <property type="protein sequence ID" value="CAI4213048.1"/>
    <property type="molecule type" value="Genomic_DNA"/>
</dbReference>
<proteinExistence type="predicted"/>
<dbReference type="PANTHER" id="PTHR13379">
    <property type="entry name" value="UNCHARACTERIZED DUF1308"/>
    <property type="match status" value="1"/>
</dbReference>
<gene>
    <name evidence="2" type="ORF">PPNO1_LOCUS2800</name>
</gene>
<evidence type="ECO:0000313" key="2">
    <source>
        <dbReference type="EMBL" id="CAI4213048.1"/>
    </source>
</evidence>
<dbReference type="PANTHER" id="PTHR13379:SF0">
    <property type="entry name" value="UPF0415 PROTEIN C7ORF25"/>
    <property type="match status" value="1"/>
</dbReference>
<feature type="region of interest" description="Disordered" evidence="1">
    <location>
        <begin position="366"/>
        <end position="390"/>
    </location>
</feature>
<accession>A0A9P1H071</accession>
<dbReference type="AlphaFoldDB" id="A0A9P1H071"/>
<reference evidence="2" key="1">
    <citation type="submission" date="2022-11" db="EMBL/GenBank/DDBJ databases">
        <authorList>
            <person name="Scott C."/>
            <person name="Bruce N."/>
        </authorList>
    </citation>
    <scope>NUCLEOTIDE SEQUENCE</scope>
</reference>
<sequence>MVDNGAEWIKVITADTRRLVFQMTNAGWDWDVNEGEPGIEIVEHDDSGMEALEMVRDLVAAASVSRAGRYYYRTPRVRILLPKIIEGENGHIDALINMLRGLGKQHNVTLTVECGPELLTADADEPPLEEVLLRLLPQEDFTFTSVLNLDCTILFNLGSDTAHFSPDSFESRHEARIKEDLEDERKNGPRLPKSIYPALGSRRIVCTEQVAVNFLNTVLDIGTETEVLRAKILIQSVDCAAAEVSDEERRSLLREFQQLSVHPVPDDLQLPIRVVNTPSEEEVHALVESGALPRVLATLDEEKFKSMNISAIVQGWVHEQTTITSNRQVMNLLNQILDDPDNEDKKATNAFHVWMAPFGRRLAAKPRNNQVAPAQETRAAGAMNGDETTQ</sequence>
<evidence type="ECO:0000256" key="1">
    <source>
        <dbReference type="SAM" id="MobiDB-lite"/>
    </source>
</evidence>
<name>A0A9P1H071_9PEZI</name>
<comment type="caution">
    <text evidence="2">The sequence shown here is derived from an EMBL/GenBank/DDBJ whole genome shotgun (WGS) entry which is preliminary data.</text>
</comment>
<organism evidence="2 3">
    <name type="scientific">Parascedosporium putredinis</name>
    <dbReference type="NCBI Taxonomy" id="1442378"/>
    <lineage>
        <taxon>Eukaryota</taxon>
        <taxon>Fungi</taxon>
        <taxon>Dikarya</taxon>
        <taxon>Ascomycota</taxon>
        <taxon>Pezizomycotina</taxon>
        <taxon>Sordariomycetes</taxon>
        <taxon>Hypocreomycetidae</taxon>
        <taxon>Microascales</taxon>
        <taxon>Microascaceae</taxon>
        <taxon>Parascedosporium</taxon>
    </lineage>
</organism>
<protein>
    <submittedName>
        <fullName evidence="2">Uncharacterized protein</fullName>
    </submittedName>
</protein>
<evidence type="ECO:0000313" key="3">
    <source>
        <dbReference type="Proteomes" id="UP000838763"/>
    </source>
</evidence>
<dbReference type="OrthoDB" id="441890at2759"/>